<evidence type="ECO:0000313" key="3">
    <source>
        <dbReference type="Proteomes" id="UP000005178"/>
    </source>
</evidence>
<feature type="transmembrane region" description="Helical" evidence="1">
    <location>
        <begin position="23"/>
        <end position="43"/>
    </location>
</feature>
<comment type="caution">
    <text evidence="2">The sequence shown here is derived from an EMBL/GenBank/DDBJ whole genome shotgun (WGS) entry which is preliminary data.</text>
</comment>
<evidence type="ECO:0000313" key="2">
    <source>
        <dbReference type="EMBL" id="EDS73373.1"/>
    </source>
</evidence>
<keyword evidence="1" id="KW-0472">Membrane</keyword>
<evidence type="ECO:0000256" key="1">
    <source>
        <dbReference type="SAM" id="Phobius"/>
    </source>
</evidence>
<gene>
    <name evidence="2" type="ORF">ANASTE_00228</name>
</gene>
<keyword evidence="1" id="KW-1133">Transmembrane helix</keyword>
<keyword evidence="3" id="KW-1185">Reference proteome</keyword>
<dbReference type="PANTHER" id="PTHR36007:SF2">
    <property type="entry name" value="TRANSPORT PROTEIN-RELATED"/>
    <property type="match status" value="1"/>
</dbReference>
<proteinExistence type="predicted"/>
<name>B1C688_9FIRM</name>
<dbReference type="EMBL" id="ABIL02000004">
    <property type="protein sequence ID" value="EDS73373.1"/>
    <property type="molecule type" value="Genomic_DNA"/>
</dbReference>
<dbReference type="Pfam" id="PF06695">
    <property type="entry name" value="Sm_multidrug_ex"/>
    <property type="match status" value="1"/>
</dbReference>
<keyword evidence="1" id="KW-0812">Transmembrane</keyword>
<sequence>MVPIIELRGGLPVGIASGLSFPVAYIAAVIGNLIPVPFIILFIRRIFILIRKYMPKLSSMIDKLENKAHLKGQKVRKYQKFGLFIFVAIPLPGTGAWTGALVAAFLDIRLKDAILPIVLGVLTAGILIMMLTYGVTTII</sequence>
<dbReference type="eggNOG" id="COG2426">
    <property type="taxonomic scope" value="Bacteria"/>
</dbReference>
<dbReference type="Proteomes" id="UP000005178">
    <property type="component" value="Unassembled WGS sequence"/>
</dbReference>
<organism evidence="2 3">
    <name type="scientific">Anaerofustis stercorihominis DSM 17244</name>
    <dbReference type="NCBI Taxonomy" id="445971"/>
    <lineage>
        <taxon>Bacteria</taxon>
        <taxon>Bacillati</taxon>
        <taxon>Bacillota</taxon>
        <taxon>Clostridia</taxon>
        <taxon>Eubacteriales</taxon>
        <taxon>Eubacteriaceae</taxon>
        <taxon>Anaerofustis</taxon>
    </lineage>
</organism>
<dbReference type="PANTHER" id="PTHR36007">
    <property type="entry name" value="TRANSPORT PROTEIN-RELATED"/>
    <property type="match status" value="1"/>
</dbReference>
<dbReference type="HOGENOM" id="CLU_075669_1_0_9"/>
<dbReference type="AlphaFoldDB" id="B1C688"/>
<feature type="transmembrane region" description="Helical" evidence="1">
    <location>
        <begin position="114"/>
        <end position="135"/>
    </location>
</feature>
<accession>B1C688</accession>
<feature type="transmembrane region" description="Helical" evidence="1">
    <location>
        <begin position="81"/>
        <end position="108"/>
    </location>
</feature>
<dbReference type="OrthoDB" id="360192at2"/>
<reference evidence="2" key="2">
    <citation type="submission" date="2013-08" db="EMBL/GenBank/DDBJ databases">
        <title>Draft genome sequence of Anaerofustis stercorihominis (DSM 17244).</title>
        <authorList>
            <person name="Sudarsanam P."/>
            <person name="Ley R."/>
            <person name="Guruge J."/>
            <person name="Turnbaugh P.J."/>
            <person name="Mahowald M."/>
            <person name="Liep D."/>
            <person name="Gordon J."/>
        </authorList>
    </citation>
    <scope>NUCLEOTIDE SEQUENCE</scope>
    <source>
        <strain evidence="2">DSM 17244</strain>
    </source>
</reference>
<protein>
    <submittedName>
        <fullName evidence="2">Small multi-drug export protein</fullName>
    </submittedName>
</protein>
<dbReference type="InterPro" id="IPR009577">
    <property type="entry name" value="Sm_multidrug_ex"/>
</dbReference>
<reference evidence="2" key="1">
    <citation type="submission" date="2008-01" db="EMBL/GenBank/DDBJ databases">
        <authorList>
            <person name="Fulton L."/>
            <person name="Clifton S."/>
            <person name="Fulton B."/>
            <person name="Xu J."/>
            <person name="Minx P."/>
            <person name="Pepin K.H."/>
            <person name="Johnson M."/>
            <person name="Thiruvilangam P."/>
            <person name="Bhonagiri V."/>
            <person name="Nash W.E."/>
            <person name="Mardis E.R."/>
            <person name="Wilson R.K."/>
        </authorList>
    </citation>
    <scope>NUCLEOTIDE SEQUENCE [LARGE SCALE GENOMIC DNA]</scope>
    <source>
        <strain evidence="2">DSM 17244</strain>
    </source>
</reference>